<dbReference type="PANTHER" id="PTHR34861:SF9">
    <property type="entry name" value="CYCLASE"/>
    <property type="match status" value="1"/>
</dbReference>
<dbReference type="PANTHER" id="PTHR34861">
    <property type="match status" value="1"/>
</dbReference>
<accession>A0A0F4YNR4</accession>
<dbReference type="GO" id="GO:0004061">
    <property type="term" value="F:arylformamidase activity"/>
    <property type="evidence" value="ECO:0007669"/>
    <property type="project" value="InterPro"/>
</dbReference>
<comment type="similarity">
    <text evidence="1">Belongs to the Cyclase 1 superfamily.</text>
</comment>
<dbReference type="AlphaFoldDB" id="A0A0F4YNR4"/>
<dbReference type="GeneID" id="25319046"/>
<dbReference type="GO" id="GO:0019441">
    <property type="term" value="P:L-tryptophan catabolic process to kynurenine"/>
    <property type="evidence" value="ECO:0007669"/>
    <property type="project" value="InterPro"/>
</dbReference>
<evidence type="ECO:0000313" key="6">
    <source>
        <dbReference type="Proteomes" id="UP000053958"/>
    </source>
</evidence>
<evidence type="ECO:0000256" key="3">
    <source>
        <dbReference type="SAM" id="Phobius"/>
    </source>
</evidence>
<feature type="transmembrane region" description="Helical" evidence="3">
    <location>
        <begin position="97"/>
        <end position="115"/>
    </location>
</feature>
<dbReference type="STRING" id="1408163.A0A0F4YNR4"/>
<evidence type="ECO:0000256" key="2">
    <source>
        <dbReference type="SAM" id="MobiDB-lite"/>
    </source>
</evidence>
<gene>
    <name evidence="5" type="ORF">T310_6761</name>
</gene>
<evidence type="ECO:0000259" key="4">
    <source>
        <dbReference type="Pfam" id="PF20684"/>
    </source>
</evidence>
<dbReference type="Gene3D" id="3.50.30.50">
    <property type="entry name" value="Putative cyclase"/>
    <property type="match status" value="1"/>
</dbReference>
<dbReference type="OrthoDB" id="5396at2759"/>
<feature type="transmembrane region" description="Helical" evidence="3">
    <location>
        <begin position="46"/>
        <end position="69"/>
    </location>
</feature>
<dbReference type="InterPro" id="IPR007325">
    <property type="entry name" value="KFase/CYL"/>
</dbReference>
<name>A0A0F4YNR4_RASE3</name>
<evidence type="ECO:0000313" key="5">
    <source>
        <dbReference type="EMBL" id="KKA19273.1"/>
    </source>
</evidence>
<dbReference type="SUPFAM" id="SSF102198">
    <property type="entry name" value="Putative cyclase"/>
    <property type="match status" value="1"/>
</dbReference>
<dbReference type="Pfam" id="PF04199">
    <property type="entry name" value="Cyclase"/>
    <property type="match status" value="1"/>
</dbReference>
<dbReference type="EMBL" id="LASV01000363">
    <property type="protein sequence ID" value="KKA19273.1"/>
    <property type="molecule type" value="Genomic_DNA"/>
</dbReference>
<keyword evidence="3" id="KW-0472">Membrane</keyword>
<proteinExistence type="inferred from homology"/>
<evidence type="ECO:0000256" key="1">
    <source>
        <dbReference type="ARBA" id="ARBA00007865"/>
    </source>
</evidence>
<dbReference type="Proteomes" id="UP000053958">
    <property type="component" value="Unassembled WGS sequence"/>
</dbReference>
<keyword evidence="6" id="KW-1185">Reference proteome</keyword>
<dbReference type="RefSeq" id="XP_013325885.1">
    <property type="nucleotide sequence ID" value="XM_013470431.1"/>
</dbReference>
<organism evidence="5 6">
    <name type="scientific">Rasamsonia emersonii (strain ATCC 16479 / CBS 393.64 / IMI 116815)</name>
    <dbReference type="NCBI Taxonomy" id="1408163"/>
    <lineage>
        <taxon>Eukaryota</taxon>
        <taxon>Fungi</taxon>
        <taxon>Dikarya</taxon>
        <taxon>Ascomycota</taxon>
        <taxon>Pezizomycotina</taxon>
        <taxon>Eurotiomycetes</taxon>
        <taxon>Eurotiomycetidae</taxon>
        <taxon>Eurotiales</taxon>
        <taxon>Trichocomaceae</taxon>
        <taxon>Rasamsonia</taxon>
    </lineage>
</organism>
<comment type="caution">
    <text evidence="5">The sequence shown here is derived from an EMBL/GenBank/DDBJ whole genome shotgun (WGS) entry which is preliminary data.</text>
</comment>
<feature type="region of interest" description="Disordered" evidence="2">
    <location>
        <begin position="257"/>
        <end position="287"/>
    </location>
</feature>
<reference evidence="5 6" key="1">
    <citation type="submission" date="2015-04" db="EMBL/GenBank/DDBJ databases">
        <authorList>
            <person name="Heijne W.H."/>
            <person name="Fedorova N.D."/>
            <person name="Nierman W.C."/>
            <person name="Vollebregt A.W."/>
            <person name="Zhao Z."/>
            <person name="Wu L."/>
            <person name="Kumar M."/>
            <person name="Stam H."/>
            <person name="van den Berg M.A."/>
            <person name="Pel H.J."/>
        </authorList>
    </citation>
    <scope>NUCLEOTIDE SEQUENCE [LARGE SCALE GENOMIC DNA]</scope>
    <source>
        <strain evidence="5 6">CBS 393.64</strain>
    </source>
</reference>
<keyword evidence="3" id="KW-1133">Transmembrane helix</keyword>
<sequence length="676" mass="74791">MKMKANVRDLFQALWASVPIYQMTLFSSKASILLQYRRVFKIQKMLLACNIMLGVIVVYGTWTFVSAWLNCIPVAKFWDDSIPGYCLNKEGLWFSNSAMHILSDIIILTLPMPVLKSLQLPTKQKVALMGVFALGGFVTVTTIIRLKSLLVISKSSDPTSLPADDNVGAATWSAIECNVAIICASLPTIKPLISKLFPKILSSAGHYSHSYSYSRNNNNRTGGGLSKGSRAINNNLSTVNATVVGADDSLAMYDMHRHHRHGGGSSSGHDSSASSQENLSQDGGKMGGIKVTTVLSQESVTRDETSSVRQLVNKPYTPRTNSDTLTGASPTYPTIFDSLPSRSAYPAFIYLSAMSGIPDLPEKYEDLPDRRRFWPAPAGSEEEGLGMLRLLTPDVVAAAARSEIQTGERVCLNWDLEKLDPPGFGRKPFEHRIKWVDPDNAFDDEFHFNPQQSSQWDGLRHHSAPGPDGKTKVWYGGTTAEEILDPNSTRIGMGFWAKKGIAGRGVLIDYLSWAEKRGIEVNALTQHVVSLDDVLEIARECGIEFRRGDIFFLRVGLTKTWDKMTPAEKQAYSAQKVPKHAGIEQSERVVKFFWDNHFAAVASDTVSFEVFPPLQKEWDLHHHLLAGWGLPIGEMFDLEGLAELCKKHKRWTFFVSSSPLNCAKGVASPPNCMAIF</sequence>
<protein>
    <recommendedName>
        <fullName evidence="4">Rhodopsin domain-containing protein</fullName>
    </recommendedName>
</protein>
<keyword evidence="3" id="KW-0812">Transmembrane</keyword>
<dbReference type="Pfam" id="PF20684">
    <property type="entry name" value="Fung_rhodopsin"/>
    <property type="match status" value="1"/>
</dbReference>
<feature type="domain" description="Rhodopsin" evidence="4">
    <location>
        <begin position="9"/>
        <end position="195"/>
    </location>
</feature>
<dbReference type="InterPro" id="IPR037175">
    <property type="entry name" value="KFase_sf"/>
</dbReference>
<feature type="transmembrane region" description="Helical" evidence="3">
    <location>
        <begin position="127"/>
        <end position="146"/>
    </location>
</feature>
<dbReference type="InterPro" id="IPR049326">
    <property type="entry name" value="Rhodopsin_dom_fungi"/>
</dbReference>